<protein>
    <recommendedName>
        <fullName evidence="4">UBC core domain-containing protein</fullName>
    </recommendedName>
</protein>
<gene>
    <name evidence="5" type="ORF">F8388_006595</name>
</gene>
<keyword evidence="2" id="KW-0833">Ubl conjugation pathway</keyword>
<feature type="region of interest" description="Disordered" evidence="3">
    <location>
        <begin position="598"/>
        <end position="624"/>
    </location>
</feature>
<dbReference type="InterPro" id="IPR016135">
    <property type="entry name" value="UBQ-conjugating_enzyme/RWD"/>
</dbReference>
<evidence type="ECO:0000313" key="6">
    <source>
        <dbReference type="Proteomes" id="UP000525078"/>
    </source>
</evidence>
<dbReference type="SUPFAM" id="SSF54495">
    <property type="entry name" value="UBC-like"/>
    <property type="match status" value="1"/>
</dbReference>
<evidence type="ECO:0000256" key="1">
    <source>
        <dbReference type="ARBA" id="ARBA00022679"/>
    </source>
</evidence>
<dbReference type="GO" id="GO:0061631">
    <property type="term" value="F:ubiquitin conjugating enzyme activity"/>
    <property type="evidence" value="ECO:0007669"/>
    <property type="project" value="TreeGrafter"/>
</dbReference>
<dbReference type="PROSITE" id="PS50127">
    <property type="entry name" value="UBC_2"/>
    <property type="match status" value="1"/>
</dbReference>
<dbReference type="AlphaFoldDB" id="A0A7J6GWA3"/>
<dbReference type="PANTHER" id="PTHR46116">
    <property type="entry name" value="(E3-INDEPENDENT) E2 UBIQUITIN-CONJUGATING ENZYME"/>
    <property type="match status" value="1"/>
</dbReference>
<organism evidence="5 6">
    <name type="scientific">Cannabis sativa</name>
    <name type="common">Hemp</name>
    <name type="synonym">Marijuana</name>
    <dbReference type="NCBI Taxonomy" id="3483"/>
    <lineage>
        <taxon>Eukaryota</taxon>
        <taxon>Viridiplantae</taxon>
        <taxon>Streptophyta</taxon>
        <taxon>Embryophyta</taxon>
        <taxon>Tracheophyta</taxon>
        <taxon>Spermatophyta</taxon>
        <taxon>Magnoliopsida</taxon>
        <taxon>eudicotyledons</taxon>
        <taxon>Gunneridae</taxon>
        <taxon>Pentapetalae</taxon>
        <taxon>rosids</taxon>
        <taxon>fabids</taxon>
        <taxon>Rosales</taxon>
        <taxon>Cannabaceae</taxon>
        <taxon>Cannabis</taxon>
    </lineage>
</organism>
<evidence type="ECO:0000259" key="4">
    <source>
        <dbReference type="PROSITE" id="PS50127"/>
    </source>
</evidence>
<feature type="domain" description="UBC core" evidence="4">
    <location>
        <begin position="452"/>
        <end position="635"/>
    </location>
</feature>
<dbReference type="InterPro" id="IPR000608">
    <property type="entry name" value="UBC"/>
</dbReference>
<evidence type="ECO:0000313" key="5">
    <source>
        <dbReference type="EMBL" id="KAF4386640.1"/>
    </source>
</evidence>
<name>A0A7J6GWA3_CANSA</name>
<feature type="region of interest" description="Disordered" evidence="3">
    <location>
        <begin position="1"/>
        <end position="23"/>
    </location>
</feature>
<dbReference type="Proteomes" id="UP000525078">
    <property type="component" value="Unassembled WGS sequence"/>
</dbReference>
<evidence type="ECO:0000256" key="2">
    <source>
        <dbReference type="ARBA" id="ARBA00022786"/>
    </source>
</evidence>
<comment type="caution">
    <text evidence="5">The sequence shown here is derived from an EMBL/GenBank/DDBJ whole genome shotgun (WGS) entry which is preliminary data.</text>
</comment>
<feature type="region of interest" description="Disordered" evidence="3">
    <location>
        <begin position="101"/>
        <end position="125"/>
    </location>
</feature>
<feature type="compositionally biased region" description="Low complexity" evidence="3">
    <location>
        <begin position="599"/>
        <end position="612"/>
    </location>
</feature>
<dbReference type="Gene3D" id="3.10.110.10">
    <property type="entry name" value="Ubiquitin Conjugating Enzyme"/>
    <property type="match status" value="1"/>
</dbReference>
<reference evidence="5 6" key="1">
    <citation type="journal article" date="2020" name="bioRxiv">
        <title>Sequence and annotation of 42 cannabis genomes reveals extensive copy number variation in cannabinoid synthesis and pathogen resistance genes.</title>
        <authorList>
            <person name="Mckernan K.J."/>
            <person name="Helbert Y."/>
            <person name="Kane L.T."/>
            <person name="Ebling H."/>
            <person name="Zhang L."/>
            <person name="Liu B."/>
            <person name="Eaton Z."/>
            <person name="Mclaughlin S."/>
            <person name="Kingan S."/>
            <person name="Baybayan P."/>
            <person name="Concepcion G."/>
            <person name="Jordan M."/>
            <person name="Riva A."/>
            <person name="Barbazuk W."/>
            <person name="Harkins T."/>
        </authorList>
    </citation>
    <scope>NUCLEOTIDE SEQUENCE [LARGE SCALE GENOMIC DNA]</scope>
    <source>
        <strain evidence="6">cv. Jamaican Lion 4</strain>
        <tissue evidence="5">Leaf</tissue>
    </source>
</reference>
<sequence length="655" mass="72029">MDPDIVEISPPPASGSQPPRMRKHKEIVMHDVIEIDEDDPAGLSFLDKAADKSNKGKAVKVDSDGYSDYQTKEAMVNFFGPSGVEALGTLDGVESSKSFDPSNIIDLDGHSSEGSCVDDKNDDDVDDDDDYIGLLQDEFMDVDQYSMLQAHFDSVDIPPGIEAPIPFFLDNSYGGSSMAHSPMHSFNVDLHGINKSSSSWSPNFGQINNNSTSVSNPSFQTPFDSVIKYSGMDLSSNKFASQVAQSKKAVANLQLRGAASSPPHGVLSKTRNRKSFQLKKKQLIINSSTNYDPVNQLDTMKLPIAAEPLFWDPIIPESMKKKFGTSSDSSSFSVPANMPQHPFGFKSHLSWSNGSMKTFKPLVAHSDFYDPLGSVLDSEDMANPLWFDNLHSPVSSEAAVGSSTNNVQATHSLDRDEILRKYQLFKQFDTVEGHTDHFYVKDNSSLKLSSKNWAKRIQEEWKILEKDLPDTIFVRVYESRMDLLRAVIIGAEGTPYHDGLFFFDVFFPGNYPNVPPHFEDFVMGHFCSRAHDILVACKAYMDGAQVGCLVRGGVQDVDEGDKSCSKQFKNSLPAYVNNLVKQFSQLGANDCEKFLVTDGNGNENGNNGNGNENGHENGNKNAKVKVKTKVKKVKVKVNLNSNVNANGSIAHASAP</sequence>
<evidence type="ECO:0000256" key="3">
    <source>
        <dbReference type="SAM" id="MobiDB-lite"/>
    </source>
</evidence>
<dbReference type="EMBL" id="JAATIP010000041">
    <property type="protein sequence ID" value="KAF4386640.1"/>
    <property type="molecule type" value="Genomic_DNA"/>
</dbReference>
<keyword evidence="1" id="KW-0808">Transferase</keyword>
<proteinExistence type="predicted"/>
<dbReference type="Pfam" id="PF00179">
    <property type="entry name" value="UQ_con"/>
    <property type="match status" value="1"/>
</dbReference>
<accession>A0A7J6GWA3</accession>
<dbReference type="PANTHER" id="PTHR46116:SF41">
    <property type="entry name" value="UBIQUITIN-CONJUGATING ENZYME E2 25-RELATED"/>
    <property type="match status" value="1"/>
</dbReference>